<keyword evidence="2" id="KW-1185">Reference proteome</keyword>
<comment type="caution">
    <text evidence="1">The sequence shown here is derived from an EMBL/GenBank/DDBJ whole genome shotgun (WGS) entry which is preliminary data.</text>
</comment>
<sequence length="118" mass="13199">MTDKLESRAREADVDVLFADTMTRFPITMERLAMTEKLEERLRRWGQWMLDDGSGNTACVGGRDGLAMVSAADAIQIMREALDFYSANHEWPNEGPWGVDSTDFGNVARAALDKVSKL</sequence>
<dbReference type="RefSeq" id="WP_140047291.1">
    <property type="nucleotide sequence ID" value="NZ_BAAAEV010000001.1"/>
</dbReference>
<gene>
    <name evidence="1" type="ORF">FHT01_002396</name>
</gene>
<protein>
    <submittedName>
        <fullName evidence="1">Uncharacterized protein</fullName>
    </submittedName>
</protein>
<organism evidence="1 2">
    <name type="scientific">Sphingomonas japonica</name>
    <dbReference type="NCBI Taxonomy" id="511662"/>
    <lineage>
        <taxon>Bacteria</taxon>
        <taxon>Pseudomonadati</taxon>
        <taxon>Pseudomonadota</taxon>
        <taxon>Alphaproteobacteria</taxon>
        <taxon>Sphingomonadales</taxon>
        <taxon>Sphingomonadaceae</taxon>
        <taxon>Sphingomonas</taxon>
    </lineage>
</organism>
<evidence type="ECO:0000313" key="2">
    <source>
        <dbReference type="Proteomes" id="UP000788153"/>
    </source>
</evidence>
<accession>A0ABX0U2Q6</accession>
<reference evidence="1 2" key="1">
    <citation type="submission" date="2020-03" db="EMBL/GenBank/DDBJ databases">
        <title>Genomic Encyclopedia of Type Strains, Phase IV (KMG-IV): sequencing the most valuable type-strain genomes for metagenomic binning, comparative biology and taxonomic classification.</title>
        <authorList>
            <person name="Goeker M."/>
        </authorList>
    </citation>
    <scope>NUCLEOTIDE SEQUENCE [LARGE SCALE GENOMIC DNA]</scope>
    <source>
        <strain evidence="1 2">DSM 22753</strain>
    </source>
</reference>
<evidence type="ECO:0000313" key="1">
    <source>
        <dbReference type="EMBL" id="NIJ24854.1"/>
    </source>
</evidence>
<proteinExistence type="predicted"/>
<dbReference type="Proteomes" id="UP000788153">
    <property type="component" value="Unassembled WGS sequence"/>
</dbReference>
<dbReference type="EMBL" id="JAASQP010000001">
    <property type="protein sequence ID" value="NIJ24854.1"/>
    <property type="molecule type" value="Genomic_DNA"/>
</dbReference>
<name>A0ABX0U2Q6_9SPHN</name>